<organism evidence="2">
    <name type="scientific">uncultured Aureispira sp</name>
    <dbReference type="NCBI Taxonomy" id="1331704"/>
    <lineage>
        <taxon>Bacteria</taxon>
        <taxon>Pseudomonadati</taxon>
        <taxon>Bacteroidota</taxon>
        <taxon>Saprospiria</taxon>
        <taxon>Saprospirales</taxon>
        <taxon>Saprospiraceae</taxon>
        <taxon>Aureispira</taxon>
        <taxon>environmental samples</taxon>
    </lineage>
</organism>
<accession>A0A6S6S3N0</accession>
<name>A0A6S6S3N0_9BACT</name>
<protein>
    <recommendedName>
        <fullName evidence="1">Secretion system C-terminal sorting domain-containing protein</fullName>
    </recommendedName>
</protein>
<reference evidence="2" key="1">
    <citation type="submission" date="2020-01" db="EMBL/GenBank/DDBJ databases">
        <authorList>
            <person name="Meier V. D."/>
            <person name="Meier V D."/>
        </authorList>
    </citation>
    <scope>NUCLEOTIDE SEQUENCE</scope>
    <source>
        <strain evidence="2">HLG_WM_MAG_10</strain>
    </source>
</reference>
<dbReference type="EMBL" id="CACVAQ010000012">
    <property type="protein sequence ID" value="CAA6798914.1"/>
    <property type="molecule type" value="Genomic_DNA"/>
</dbReference>
<evidence type="ECO:0000313" key="2">
    <source>
        <dbReference type="EMBL" id="CAA6798914.1"/>
    </source>
</evidence>
<gene>
    <name evidence="2" type="ORF">HELGO_WM28408</name>
</gene>
<evidence type="ECO:0000259" key="1">
    <source>
        <dbReference type="Pfam" id="PF18962"/>
    </source>
</evidence>
<dbReference type="NCBIfam" id="TIGR04183">
    <property type="entry name" value="Por_Secre_tail"/>
    <property type="match status" value="1"/>
</dbReference>
<dbReference type="Pfam" id="PF18962">
    <property type="entry name" value="Por_Secre_tail"/>
    <property type="match status" value="1"/>
</dbReference>
<feature type="domain" description="Secretion system C-terminal sorting" evidence="1">
    <location>
        <begin position="159"/>
        <end position="225"/>
    </location>
</feature>
<sequence>MTPMLKTILITTLLFVAILLQGQSSFHASATYATKQGQIDREVSPSIALRNLTNKTIELSWEIEKANLPEGWDAIVCDHQCYSSLVDKKTFKLGPNEVLHDFKVSFRPNGKQGMGNVEIHLFDVSKEDETEQTITFSAAAQGTHTSVHDFSKETTAPKVFPNPAIEYIHIKDDYNRVALIEIYNVVGRKMGDFTVNHAGAKYDVSNLPKGMYMVRMRDANGNIIRTQRISKYNP</sequence>
<dbReference type="InterPro" id="IPR026444">
    <property type="entry name" value="Secre_tail"/>
</dbReference>
<proteinExistence type="predicted"/>
<dbReference type="AlphaFoldDB" id="A0A6S6S3N0"/>